<feature type="domain" description="Zn(2)-C6 fungal-type" evidence="10">
    <location>
        <begin position="39"/>
        <end position="69"/>
    </location>
</feature>
<dbReference type="SUPFAM" id="SSF57701">
    <property type="entry name" value="Zn2/Cys6 DNA-binding domain"/>
    <property type="match status" value="1"/>
</dbReference>
<dbReference type="SMART" id="SM00066">
    <property type="entry name" value="GAL4"/>
    <property type="match status" value="1"/>
</dbReference>
<dbReference type="PANTHER" id="PTHR47782">
    <property type="entry name" value="ZN(II)2CYS6 TRANSCRIPTION FACTOR (EUROFUNG)-RELATED"/>
    <property type="match status" value="1"/>
</dbReference>
<dbReference type="SMART" id="SM00906">
    <property type="entry name" value="Fungal_trans"/>
    <property type="match status" value="1"/>
</dbReference>
<name>A0A9P9JG56_9HYPO</name>
<evidence type="ECO:0000256" key="1">
    <source>
        <dbReference type="ARBA" id="ARBA00004123"/>
    </source>
</evidence>
<dbReference type="PROSITE" id="PS50048">
    <property type="entry name" value="ZN2_CY6_FUNGAL_2"/>
    <property type="match status" value="1"/>
</dbReference>
<dbReference type="GO" id="GO:0006351">
    <property type="term" value="P:DNA-templated transcription"/>
    <property type="evidence" value="ECO:0007669"/>
    <property type="project" value="InterPro"/>
</dbReference>
<dbReference type="GO" id="GO:0000981">
    <property type="term" value="F:DNA-binding transcription factor activity, RNA polymerase II-specific"/>
    <property type="evidence" value="ECO:0007669"/>
    <property type="project" value="InterPro"/>
</dbReference>
<evidence type="ECO:0000256" key="7">
    <source>
        <dbReference type="ARBA" id="ARBA00023242"/>
    </source>
</evidence>
<gene>
    <name evidence="11" type="ORF">EDB81DRAFT_850873</name>
</gene>
<keyword evidence="5" id="KW-0238">DNA-binding</keyword>
<comment type="subcellular location">
    <subcellularLocation>
        <location evidence="1">Nucleus</location>
    </subcellularLocation>
</comment>
<organism evidence="11 12">
    <name type="scientific">Dactylonectria macrodidyma</name>
    <dbReference type="NCBI Taxonomy" id="307937"/>
    <lineage>
        <taxon>Eukaryota</taxon>
        <taxon>Fungi</taxon>
        <taxon>Dikarya</taxon>
        <taxon>Ascomycota</taxon>
        <taxon>Pezizomycotina</taxon>
        <taxon>Sordariomycetes</taxon>
        <taxon>Hypocreomycetidae</taxon>
        <taxon>Hypocreales</taxon>
        <taxon>Nectriaceae</taxon>
        <taxon>Dactylonectria</taxon>
    </lineage>
</organism>
<dbReference type="CDD" id="cd12148">
    <property type="entry name" value="fungal_TF_MHR"/>
    <property type="match status" value="1"/>
</dbReference>
<evidence type="ECO:0000256" key="8">
    <source>
        <dbReference type="SAM" id="Coils"/>
    </source>
</evidence>
<dbReference type="OrthoDB" id="25921at2759"/>
<evidence type="ECO:0000256" key="5">
    <source>
        <dbReference type="ARBA" id="ARBA00023125"/>
    </source>
</evidence>
<keyword evidence="4" id="KW-0805">Transcription regulation</keyword>
<dbReference type="Gene3D" id="4.10.240.10">
    <property type="entry name" value="Zn(2)-C6 fungal-type DNA-binding domain"/>
    <property type="match status" value="1"/>
</dbReference>
<dbReference type="Pfam" id="PF04082">
    <property type="entry name" value="Fungal_trans"/>
    <property type="match status" value="1"/>
</dbReference>
<feature type="region of interest" description="Disordered" evidence="9">
    <location>
        <begin position="1"/>
        <end position="33"/>
    </location>
</feature>
<evidence type="ECO:0000256" key="3">
    <source>
        <dbReference type="ARBA" id="ARBA00022833"/>
    </source>
</evidence>
<dbReference type="GO" id="GO:0008270">
    <property type="term" value="F:zinc ion binding"/>
    <property type="evidence" value="ECO:0007669"/>
    <property type="project" value="InterPro"/>
</dbReference>
<dbReference type="InterPro" id="IPR001138">
    <property type="entry name" value="Zn2Cys6_DnaBD"/>
</dbReference>
<keyword evidence="2" id="KW-0479">Metal-binding</keyword>
<evidence type="ECO:0000256" key="2">
    <source>
        <dbReference type="ARBA" id="ARBA00022723"/>
    </source>
</evidence>
<evidence type="ECO:0000313" key="12">
    <source>
        <dbReference type="Proteomes" id="UP000738349"/>
    </source>
</evidence>
<sequence length="647" mass="70790">MESAISDSSRQPSQRPSAPGRGSDTSDTPVATPTKRNLACERCWRRKHKCDRLLPACTRCAKLSLECIARSQQAAFTVGDVGLTHATVNGYIDSLKQRVVDLERNLQAAEQQGARAARDCSGSVTAFSPPSGGASHSIDAVAAPASATGAGPRPDDEDLSVQDTMSAIGLLSNKAMAESRAYSSDVPHKLAMSEMILAALAVDGQDPSVASLSRPAFVMDDHLIPLDRNSTISYIRQFLDWSVFLPHIVEDRLLEQYEAVVGSHGQAGHAAIPGLPRFNTYLAVAIGIMMSTEASRLSTLASSLHAAAVKLLPIVLRSQEPLDLLHCMLLLVVFSIFSPAGGSTWHLMGVAMTTCIASGLHKDHAPQSRLGVDNIYRTNWMFWSIYLLDRSLACTMGRPFSIQDEDISISVPKEGDSDDSPTSNAVKMKLAFSRHLVVHAQLISDMRSNRRTEPLFSYTNLSFWREHPPRIVSVPAAAKLPLEYLDQLACRALILMINPGTPIEHNPRAFAESPFDVEADTMNSCKRFIEQLYGRSGRGILLGSLIDAYDVLSASVVYICLFWRARGTHQQGLAQIFEVVSKASTLLTQFSSRFSALGAFPPFLLSLLTKAMKEPNSERQQDLQETIPANLPTHLRRLLKQYYMEGV</sequence>
<evidence type="ECO:0000256" key="4">
    <source>
        <dbReference type="ARBA" id="ARBA00023015"/>
    </source>
</evidence>
<evidence type="ECO:0000256" key="6">
    <source>
        <dbReference type="ARBA" id="ARBA00023163"/>
    </source>
</evidence>
<keyword evidence="6" id="KW-0804">Transcription</keyword>
<dbReference type="Pfam" id="PF00172">
    <property type="entry name" value="Zn_clus"/>
    <property type="match status" value="1"/>
</dbReference>
<dbReference type="InterPro" id="IPR052202">
    <property type="entry name" value="Yeast_MetPath_Reg"/>
</dbReference>
<protein>
    <recommendedName>
        <fullName evidence="10">Zn(2)-C6 fungal-type domain-containing protein</fullName>
    </recommendedName>
</protein>
<dbReference type="GO" id="GO:0045944">
    <property type="term" value="P:positive regulation of transcription by RNA polymerase II"/>
    <property type="evidence" value="ECO:0007669"/>
    <property type="project" value="TreeGrafter"/>
</dbReference>
<dbReference type="GO" id="GO:0043565">
    <property type="term" value="F:sequence-specific DNA binding"/>
    <property type="evidence" value="ECO:0007669"/>
    <property type="project" value="TreeGrafter"/>
</dbReference>
<accession>A0A9P9JG56</accession>
<reference evidence="11" key="1">
    <citation type="journal article" date="2021" name="Nat. Commun.">
        <title>Genetic determinants of endophytism in the Arabidopsis root mycobiome.</title>
        <authorList>
            <person name="Mesny F."/>
            <person name="Miyauchi S."/>
            <person name="Thiergart T."/>
            <person name="Pickel B."/>
            <person name="Atanasova L."/>
            <person name="Karlsson M."/>
            <person name="Huettel B."/>
            <person name="Barry K.W."/>
            <person name="Haridas S."/>
            <person name="Chen C."/>
            <person name="Bauer D."/>
            <person name="Andreopoulos W."/>
            <person name="Pangilinan J."/>
            <person name="LaButti K."/>
            <person name="Riley R."/>
            <person name="Lipzen A."/>
            <person name="Clum A."/>
            <person name="Drula E."/>
            <person name="Henrissat B."/>
            <person name="Kohler A."/>
            <person name="Grigoriev I.V."/>
            <person name="Martin F.M."/>
            <person name="Hacquard S."/>
        </authorList>
    </citation>
    <scope>NUCLEOTIDE SEQUENCE</scope>
    <source>
        <strain evidence="11">MPI-CAGE-AT-0147</strain>
    </source>
</reference>
<keyword evidence="12" id="KW-1185">Reference proteome</keyword>
<dbReference type="GO" id="GO:0005634">
    <property type="term" value="C:nucleus"/>
    <property type="evidence" value="ECO:0007669"/>
    <property type="project" value="UniProtKB-SubCell"/>
</dbReference>
<evidence type="ECO:0000256" key="9">
    <source>
        <dbReference type="SAM" id="MobiDB-lite"/>
    </source>
</evidence>
<evidence type="ECO:0000259" key="10">
    <source>
        <dbReference type="PROSITE" id="PS50048"/>
    </source>
</evidence>
<dbReference type="InterPro" id="IPR007219">
    <property type="entry name" value="XnlR_reg_dom"/>
</dbReference>
<keyword evidence="7" id="KW-0539">Nucleus</keyword>
<dbReference type="PANTHER" id="PTHR47782:SF14">
    <property type="entry name" value="ZN(II)2CYS6 TRANSCRIPTION FACTOR (EUROFUNG)"/>
    <property type="match status" value="1"/>
</dbReference>
<keyword evidence="3" id="KW-0862">Zinc</keyword>
<keyword evidence="8" id="KW-0175">Coiled coil</keyword>
<comment type="caution">
    <text evidence="11">The sequence shown here is derived from an EMBL/GenBank/DDBJ whole genome shotgun (WGS) entry which is preliminary data.</text>
</comment>
<feature type="compositionally biased region" description="Polar residues" evidence="9">
    <location>
        <begin position="23"/>
        <end position="33"/>
    </location>
</feature>
<dbReference type="InterPro" id="IPR036864">
    <property type="entry name" value="Zn2-C6_fun-type_DNA-bd_sf"/>
</dbReference>
<dbReference type="Proteomes" id="UP000738349">
    <property type="component" value="Unassembled WGS sequence"/>
</dbReference>
<dbReference type="AlphaFoldDB" id="A0A9P9JG56"/>
<dbReference type="EMBL" id="JAGMUV010000002">
    <property type="protein sequence ID" value="KAH7169924.1"/>
    <property type="molecule type" value="Genomic_DNA"/>
</dbReference>
<feature type="compositionally biased region" description="Low complexity" evidence="9">
    <location>
        <begin position="8"/>
        <end position="17"/>
    </location>
</feature>
<feature type="coiled-coil region" evidence="8">
    <location>
        <begin position="92"/>
        <end position="119"/>
    </location>
</feature>
<evidence type="ECO:0000313" key="11">
    <source>
        <dbReference type="EMBL" id="KAH7169924.1"/>
    </source>
</evidence>
<dbReference type="CDD" id="cd00067">
    <property type="entry name" value="GAL4"/>
    <property type="match status" value="1"/>
</dbReference>
<proteinExistence type="predicted"/>
<dbReference type="PROSITE" id="PS00463">
    <property type="entry name" value="ZN2_CY6_FUNGAL_1"/>
    <property type="match status" value="1"/>
</dbReference>